<sequence length="492" mass="54652">MNRTLSADSKEKPVISHVENSEALKQTESNSAYTGADDSGYRQYDKAFEKRVIRKVDVRLLVILGALYSIALIDRTNLSAARVAGMAKDLKLTVGERYSIASLVFFVPYIIFELPSNILLRKVGARMLLGTIAILWGSAMLGMAFVTDWKQLVAVRVIMGFFESGFFPGCVFLISTWYTRWETQKRLAFFYLLSMAISGFSNIICYGFSLVKPAGQLNTWRWIFFLFGIITIALGALGLVLIVDFPDKARFLNEDERRFIIERVNKDRGDGVADKMTKAKVIRHVFDWKTWCFGLCFMSATLPSYAFAYFLPVILAGQGYSYKLTLFLSAPPYVAGAIYTFIIAFFSDKLRLRGVFVSLNALVTIVGCLLIGYSKQNGVKYFGAFLAIAGGQCNVPSVLAYQANNTITYSKKSIASAIVIGMGGVGGIVASTVYRQADAPQYIPGLWVTIGCQLLIISICVALTFHFKSVNKKMDEGRQEPVEGVQGFRYSI</sequence>
<name>A0ACC2WY85_9TREE</name>
<proteinExistence type="predicted"/>
<accession>A0ACC2WY85</accession>
<dbReference type="EMBL" id="JASBWS010000003">
    <property type="protein sequence ID" value="KAJ9116632.1"/>
    <property type="molecule type" value="Genomic_DNA"/>
</dbReference>
<organism evidence="1 2">
    <name type="scientific">Naganishia adeliensis</name>
    <dbReference type="NCBI Taxonomy" id="92952"/>
    <lineage>
        <taxon>Eukaryota</taxon>
        <taxon>Fungi</taxon>
        <taxon>Dikarya</taxon>
        <taxon>Basidiomycota</taxon>
        <taxon>Agaricomycotina</taxon>
        <taxon>Tremellomycetes</taxon>
        <taxon>Filobasidiales</taxon>
        <taxon>Filobasidiaceae</taxon>
        <taxon>Naganishia</taxon>
    </lineage>
</organism>
<comment type="caution">
    <text evidence="1">The sequence shown here is derived from an EMBL/GenBank/DDBJ whole genome shotgun (WGS) entry which is preliminary data.</text>
</comment>
<evidence type="ECO:0000313" key="2">
    <source>
        <dbReference type="Proteomes" id="UP001230649"/>
    </source>
</evidence>
<protein>
    <submittedName>
        <fullName evidence="1">Uncharacterized protein</fullName>
    </submittedName>
</protein>
<gene>
    <name evidence="1" type="ORF">QFC20_000565</name>
</gene>
<evidence type="ECO:0000313" key="1">
    <source>
        <dbReference type="EMBL" id="KAJ9116632.1"/>
    </source>
</evidence>
<reference evidence="1" key="1">
    <citation type="submission" date="2023-04" db="EMBL/GenBank/DDBJ databases">
        <title>Draft Genome sequencing of Naganishia species isolated from polar environments using Oxford Nanopore Technology.</title>
        <authorList>
            <person name="Leo P."/>
            <person name="Venkateswaran K."/>
        </authorList>
    </citation>
    <scope>NUCLEOTIDE SEQUENCE</scope>
    <source>
        <strain evidence="1">MNA-CCFEE 5262</strain>
    </source>
</reference>
<dbReference type="Proteomes" id="UP001230649">
    <property type="component" value="Unassembled WGS sequence"/>
</dbReference>
<keyword evidence="2" id="KW-1185">Reference proteome</keyword>